<gene>
    <name evidence="5" type="ORF">CLHOM_35330</name>
</gene>
<sequence length="220" mass="24626">MIMGLIKHSSGYVKIFDKSIDKSPKKIYSRVGSIIGVPGFYENLTGRENLEIMARLRGIHRADAVQYAIARLGIQESANKIAAQYSIEMKQRLGIAMSIMHEPELLILDEPTNGLDPKGVQEIRDLLISLRDEKGVTIIISSHKLNEIELFTVVLIRSFKQFFLGGSLLFLIASPAVFIAIKFKSYVHSIVFSAVITMINILVINSKYMALYPWSAVLVI</sequence>
<dbReference type="Pfam" id="PF00005">
    <property type="entry name" value="ABC_tran"/>
    <property type="match status" value="1"/>
</dbReference>
<evidence type="ECO:0000256" key="1">
    <source>
        <dbReference type="ARBA" id="ARBA00005417"/>
    </source>
</evidence>
<keyword evidence="5" id="KW-0547">Nucleotide-binding</keyword>
<dbReference type="PANTHER" id="PTHR43335:SF4">
    <property type="entry name" value="ABC TRANSPORTER, ATP-BINDING PROTEIN"/>
    <property type="match status" value="1"/>
</dbReference>
<dbReference type="Proteomes" id="UP000037043">
    <property type="component" value="Unassembled WGS sequence"/>
</dbReference>
<evidence type="ECO:0000256" key="2">
    <source>
        <dbReference type="ARBA" id="ARBA00022448"/>
    </source>
</evidence>
<proteinExistence type="inferred from homology"/>
<dbReference type="EC" id="3.6.3.-" evidence="5"/>
<dbReference type="PATRIC" id="fig|1121318.3.peg.3533"/>
<protein>
    <submittedName>
        <fullName evidence="5">Fluoroquinolones export ATP-binding proteinc</fullName>
        <ecNumber evidence="5">3.6.3.-</ecNumber>
    </submittedName>
</protein>
<keyword evidence="5" id="KW-0378">Hydrolase</keyword>
<reference evidence="6" key="1">
    <citation type="submission" date="2015-08" db="EMBL/GenBank/DDBJ databases">
        <title>Genome sequence of the strict anaerobe Clostridium homopropionicum LuHBu1 (DSM 5847T).</title>
        <authorList>
            <person name="Poehlein A."/>
            <person name="Beck M."/>
            <person name="Schiel-Bengelsdorf B."/>
            <person name="Bengelsdorf F.R."/>
            <person name="Daniel R."/>
            <person name="Duerre P."/>
        </authorList>
    </citation>
    <scope>NUCLEOTIDE SEQUENCE [LARGE SCALE GENOMIC DNA]</scope>
    <source>
        <strain evidence="6">DSM 5847</strain>
    </source>
</reference>
<evidence type="ECO:0000313" key="6">
    <source>
        <dbReference type="Proteomes" id="UP000037043"/>
    </source>
</evidence>
<feature type="transmembrane region" description="Helical" evidence="3">
    <location>
        <begin position="187"/>
        <end position="204"/>
    </location>
</feature>
<keyword evidence="2" id="KW-0813">Transport</keyword>
<keyword evidence="6" id="KW-1185">Reference proteome</keyword>
<dbReference type="STRING" id="36844.SAMN04488501_11415"/>
<comment type="similarity">
    <text evidence="1">Belongs to the ABC transporter superfamily.</text>
</comment>
<dbReference type="AlphaFoldDB" id="A0A0L6Z541"/>
<feature type="domain" description="ABC transporter" evidence="4">
    <location>
        <begin position="1"/>
        <end position="113"/>
    </location>
</feature>
<feature type="transmembrane region" description="Helical" evidence="3">
    <location>
        <begin position="162"/>
        <end position="181"/>
    </location>
</feature>
<keyword evidence="3" id="KW-0472">Membrane</keyword>
<dbReference type="SUPFAM" id="SSF52540">
    <property type="entry name" value="P-loop containing nucleoside triphosphate hydrolases"/>
    <property type="match status" value="1"/>
</dbReference>
<accession>A0A0L6Z541</accession>
<dbReference type="InterPro" id="IPR003439">
    <property type="entry name" value="ABC_transporter-like_ATP-bd"/>
</dbReference>
<keyword evidence="5" id="KW-0067">ATP-binding</keyword>
<evidence type="ECO:0000313" key="5">
    <source>
        <dbReference type="EMBL" id="KOA18082.1"/>
    </source>
</evidence>
<dbReference type="InterPro" id="IPR027417">
    <property type="entry name" value="P-loop_NTPase"/>
</dbReference>
<name>A0A0L6Z541_9CLOT</name>
<dbReference type="PANTHER" id="PTHR43335">
    <property type="entry name" value="ABC TRANSPORTER, ATP-BINDING PROTEIN"/>
    <property type="match status" value="1"/>
</dbReference>
<keyword evidence="3" id="KW-1133">Transmembrane helix</keyword>
<evidence type="ECO:0000256" key="3">
    <source>
        <dbReference type="SAM" id="Phobius"/>
    </source>
</evidence>
<comment type="caution">
    <text evidence="5">The sequence shown here is derived from an EMBL/GenBank/DDBJ whole genome shotgun (WGS) entry which is preliminary data.</text>
</comment>
<evidence type="ECO:0000259" key="4">
    <source>
        <dbReference type="Pfam" id="PF00005"/>
    </source>
</evidence>
<organism evidence="5 6">
    <name type="scientific">Clostridium homopropionicum DSM 5847</name>
    <dbReference type="NCBI Taxonomy" id="1121318"/>
    <lineage>
        <taxon>Bacteria</taxon>
        <taxon>Bacillati</taxon>
        <taxon>Bacillota</taxon>
        <taxon>Clostridia</taxon>
        <taxon>Eubacteriales</taxon>
        <taxon>Clostridiaceae</taxon>
        <taxon>Clostridium</taxon>
    </lineage>
</organism>
<dbReference type="EMBL" id="LHUR01000047">
    <property type="protein sequence ID" value="KOA18082.1"/>
    <property type="molecule type" value="Genomic_DNA"/>
</dbReference>
<dbReference type="GO" id="GO:0005524">
    <property type="term" value="F:ATP binding"/>
    <property type="evidence" value="ECO:0007669"/>
    <property type="project" value="UniProtKB-KW"/>
</dbReference>
<keyword evidence="3" id="KW-0812">Transmembrane</keyword>
<dbReference type="GO" id="GO:0016887">
    <property type="term" value="F:ATP hydrolysis activity"/>
    <property type="evidence" value="ECO:0007669"/>
    <property type="project" value="InterPro"/>
</dbReference>
<dbReference type="Gene3D" id="3.40.50.300">
    <property type="entry name" value="P-loop containing nucleotide triphosphate hydrolases"/>
    <property type="match status" value="1"/>
</dbReference>